<dbReference type="Proteomes" id="UP000691718">
    <property type="component" value="Unassembled WGS sequence"/>
</dbReference>
<dbReference type="GO" id="GO:0005549">
    <property type="term" value="F:odorant binding"/>
    <property type="evidence" value="ECO:0007669"/>
    <property type="project" value="InterPro"/>
</dbReference>
<comment type="caution">
    <text evidence="2">The sequence shown here is derived from an EMBL/GenBank/DDBJ whole genome shotgun (WGS) entry which is preliminary data.</text>
</comment>
<proteinExistence type="predicted"/>
<protein>
    <submittedName>
        <fullName evidence="2">(apollo) hypothetical protein</fullName>
    </submittedName>
</protein>
<dbReference type="EMBL" id="CAJQZP010001558">
    <property type="protein sequence ID" value="CAG5053969.1"/>
    <property type="molecule type" value="Genomic_DNA"/>
</dbReference>
<organism evidence="2 3">
    <name type="scientific">Parnassius apollo</name>
    <name type="common">Apollo butterfly</name>
    <name type="synonym">Papilio apollo</name>
    <dbReference type="NCBI Taxonomy" id="110799"/>
    <lineage>
        <taxon>Eukaryota</taxon>
        <taxon>Metazoa</taxon>
        <taxon>Ecdysozoa</taxon>
        <taxon>Arthropoda</taxon>
        <taxon>Hexapoda</taxon>
        <taxon>Insecta</taxon>
        <taxon>Pterygota</taxon>
        <taxon>Neoptera</taxon>
        <taxon>Endopterygota</taxon>
        <taxon>Lepidoptera</taxon>
        <taxon>Glossata</taxon>
        <taxon>Ditrysia</taxon>
        <taxon>Papilionoidea</taxon>
        <taxon>Papilionidae</taxon>
        <taxon>Parnassiinae</taxon>
        <taxon>Parnassini</taxon>
        <taxon>Parnassius</taxon>
        <taxon>Parnassius</taxon>
    </lineage>
</organism>
<gene>
    <name evidence="2" type="ORF">PAPOLLO_LOCUS25808</name>
</gene>
<evidence type="ECO:0000313" key="2">
    <source>
        <dbReference type="EMBL" id="CAG5053969.1"/>
    </source>
</evidence>
<name>A0A8S3Y8U2_PARAO</name>
<evidence type="ECO:0000313" key="3">
    <source>
        <dbReference type="Proteomes" id="UP000691718"/>
    </source>
</evidence>
<keyword evidence="3" id="KW-1185">Reference proteome</keyword>
<dbReference type="InterPro" id="IPR006578">
    <property type="entry name" value="MADF-dom"/>
</dbReference>
<dbReference type="SMART" id="SM00595">
    <property type="entry name" value="MADF"/>
    <property type="match status" value="1"/>
</dbReference>
<dbReference type="PROSITE" id="PS51029">
    <property type="entry name" value="MADF"/>
    <property type="match status" value="1"/>
</dbReference>
<accession>A0A8S3Y8U2</accession>
<dbReference type="InterPro" id="IPR006170">
    <property type="entry name" value="PBP/GOBP"/>
</dbReference>
<feature type="domain" description="MADF" evidence="1">
    <location>
        <begin position="15"/>
        <end position="110"/>
    </location>
</feature>
<sequence length="331" mass="39423">MPRKPCYWTRKLELELVEFVHQRDFIWKPFGNTNHQIQQKYKAYAEFAAKLGRGFTARSVRDRWVNIRSTFNHNLRRLDKSKEIARSPAEVYIPCWPLWKPLQFLREVSRKEDQSNYERYPVLQPKINEEQNNHIVKEELQSDFENIQLGIRQRGKRTDRPRRRFKSPLKKIKKESKCWHSKKEKNIKNNEEHDPPHWSYSSFPQDVALHAEQFKRNMSECLKEVYVKEKKTIKQLSPKKKSPIHGECLIACVLKRNGVISNGKIYKDNLIILLRKFFASDTKLLKKLDKNLDRCIEASSHNKNDCAMAAQLNDCTNDLMVNNKHKIFVNY</sequence>
<dbReference type="AlphaFoldDB" id="A0A8S3Y8U2"/>
<evidence type="ECO:0000259" key="1">
    <source>
        <dbReference type="PROSITE" id="PS51029"/>
    </source>
</evidence>
<dbReference type="SMART" id="SM00708">
    <property type="entry name" value="PhBP"/>
    <property type="match status" value="1"/>
</dbReference>
<dbReference type="OrthoDB" id="549750at2759"/>
<dbReference type="Pfam" id="PF10545">
    <property type="entry name" value="MADF_DNA_bdg"/>
    <property type="match status" value="1"/>
</dbReference>
<reference evidence="2" key="1">
    <citation type="submission" date="2021-04" db="EMBL/GenBank/DDBJ databases">
        <authorList>
            <person name="Tunstrom K."/>
        </authorList>
    </citation>
    <scope>NUCLEOTIDE SEQUENCE</scope>
</reference>
<dbReference type="Pfam" id="PF01395">
    <property type="entry name" value="PBP_GOBP"/>
    <property type="match status" value="1"/>
</dbReference>